<sequence>MLGLATVPFLMLFLLVLFAESEAAIQLTTENSKCGGYWDRSNNYHCSSQSASAAGPSSAGRQLTSPLSRNNHPACATSEDTGKLPTQKSTTPGLAAERASQSTSGSKEDFPKVGVKPQDGVVESVRSDHIAQTSEISQVLPPATSPPGEGSEQKVDQTGQEPRASEGQSGELGKGGNAISGKQVSLSPRRTAL</sequence>
<evidence type="ECO:0000313" key="3">
    <source>
        <dbReference type="EMBL" id="SCU64986.1"/>
    </source>
</evidence>
<keyword evidence="4" id="KW-1185">Reference proteome</keyword>
<keyword evidence="2" id="KW-0732">Signal</keyword>
<feature type="compositionally biased region" description="Low complexity" evidence="1">
    <location>
        <begin position="48"/>
        <end position="59"/>
    </location>
</feature>
<name>A0A1G4I024_TRYEQ</name>
<evidence type="ECO:0000256" key="1">
    <source>
        <dbReference type="SAM" id="MobiDB-lite"/>
    </source>
</evidence>
<comment type="caution">
    <text evidence="3">The sequence shown here is derived from an EMBL/GenBank/DDBJ whole genome shotgun (WGS) entry which is preliminary data.</text>
</comment>
<dbReference type="Proteomes" id="UP000195570">
    <property type="component" value="Unassembled WGS sequence"/>
</dbReference>
<dbReference type="GeneID" id="92374078"/>
<evidence type="ECO:0000256" key="2">
    <source>
        <dbReference type="SAM" id="SignalP"/>
    </source>
</evidence>
<feature type="compositionally biased region" description="Polar residues" evidence="1">
    <location>
        <begin position="60"/>
        <end position="71"/>
    </location>
</feature>
<feature type="signal peptide" evidence="2">
    <location>
        <begin position="1"/>
        <end position="23"/>
    </location>
</feature>
<dbReference type="RefSeq" id="XP_067076658.1">
    <property type="nucleotide sequence ID" value="XM_067220557.1"/>
</dbReference>
<dbReference type="AlphaFoldDB" id="A0A1G4I024"/>
<organism evidence="3 4">
    <name type="scientific">Trypanosoma equiperdum</name>
    <dbReference type="NCBI Taxonomy" id="5694"/>
    <lineage>
        <taxon>Eukaryota</taxon>
        <taxon>Discoba</taxon>
        <taxon>Euglenozoa</taxon>
        <taxon>Kinetoplastea</taxon>
        <taxon>Metakinetoplastina</taxon>
        <taxon>Trypanosomatida</taxon>
        <taxon>Trypanosomatidae</taxon>
        <taxon>Trypanosoma</taxon>
    </lineage>
</organism>
<reference evidence="3" key="1">
    <citation type="submission" date="2016-09" db="EMBL/GenBank/DDBJ databases">
        <authorList>
            <person name="Hebert L."/>
            <person name="Moumen B."/>
        </authorList>
    </citation>
    <scope>NUCLEOTIDE SEQUENCE [LARGE SCALE GENOMIC DNA]</scope>
    <source>
        <strain evidence="3">OVI</strain>
    </source>
</reference>
<feature type="compositionally biased region" description="Polar residues" evidence="1">
    <location>
        <begin position="180"/>
        <end position="193"/>
    </location>
</feature>
<dbReference type="VEuPathDB" id="TriTrypDB:TEOVI_000013800"/>
<proteinExistence type="predicted"/>
<feature type="chain" id="PRO_5009235070" description="Expression site-associated gene 9 (ESAG9) protein" evidence="2">
    <location>
        <begin position="24"/>
        <end position="193"/>
    </location>
</feature>
<dbReference type="EMBL" id="CZPT02000199">
    <property type="protein sequence ID" value="SCU64986.1"/>
    <property type="molecule type" value="Genomic_DNA"/>
</dbReference>
<evidence type="ECO:0008006" key="5">
    <source>
        <dbReference type="Google" id="ProtNLM"/>
    </source>
</evidence>
<gene>
    <name evidence="3" type="ORF">TEOVI_000013800</name>
</gene>
<protein>
    <recommendedName>
        <fullName evidence="5">Expression site-associated gene 9 (ESAG9) protein</fullName>
    </recommendedName>
</protein>
<accession>A0A1G4I024</accession>
<evidence type="ECO:0000313" key="4">
    <source>
        <dbReference type="Proteomes" id="UP000195570"/>
    </source>
</evidence>
<feature type="region of interest" description="Disordered" evidence="1">
    <location>
        <begin position="48"/>
        <end position="193"/>
    </location>
</feature>